<dbReference type="CDD" id="cd17502">
    <property type="entry name" value="MFS_Azr1_MDR_like"/>
    <property type="match status" value="1"/>
</dbReference>
<feature type="transmembrane region" description="Helical" evidence="8">
    <location>
        <begin position="339"/>
        <end position="359"/>
    </location>
</feature>
<feature type="transmembrane region" description="Helical" evidence="8">
    <location>
        <begin position="405"/>
        <end position="424"/>
    </location>
</feature>
<feature type="transmembrane region" description="Helical" evidence="8">
    <location>
        <begin position="379"/>
        <end position="398"/>
    </location>
</feature>
<comment type="similarity">
    <text evidence="2">Belongs to the major facilitator superfamily.</text>
</comment>
<feature type="transmembrane region" description="Helical" evidence="8">
    <location>
        <begin position="237"/>
        <end position="255"/>
    </location>
</feature>
<dbReference type="AlphaFoldDB" id="A0A9W9NSG7"/>
<protein>
    <recommendedName>
        <fullName evidence="9">Major facilitator superfamily (MFS) profile domain-containing protein</fullName>
    </recommendedName>
</protein>
<dbReference type="SUPFAM" id="SSF103473">
    <property type="entry name" value="MFS general substrate transporter"/>
    <property type="match status" value="1"/>
</dbReference>
<keyword evidence="4 8" id="KW-0812">Transmembrane</keyword>
<dbReference type="FunFam" id="1.20.1720.10:FF:000013">
    <property type="entry name" value="Related to multidrug resistance proteins"/>
    <property type="match status" value="1"/>
</dbReference>
<dbReference type="GO" id="GO:0046943">
    <property type="term" value="F:carboxylic acid transmembrane transporter activity"/>
    <property type="evidence" value="ECO:0007669"/>
    <property type="project" value="UniProtKB-ARBA"/>
</dbReference>
<keyword evidence="11" id="KW-1185">Reference proteome</keyword>
<keyword evidence="3" id="KW-0813">Transport</keyword>
<comment type="caution">
    <text evidence="10">The sequence shown here is derived from an EMBL/GenBank/DDBJ whole genome shotgun (WGS) entry which is preliminary data.</text>
</comment>
<evidence type="ECO:0000256" key="1">
    <source>
        <dbReference type="ARBA" id="ARBA00004127"/>
    </source>
</evidence>
<dbReference type="GO" id="GO:0012505">
    <property type="term" value="C:endomembrane system"/>
    <property type="evidence" value="ECO:0007669"/>
    <property type="project" value="UniProtKB-SubCell"/>
</dbReference>
<name>A0A9W9NSG7_9EURO</name>
<reference evidence="10" key="1">
    <citation type="submission" date="2022-11" db="EMBL/GenBank/DDBJ databases">
        <authorList>
            <person name="Petersen C."/>
        </authorList>
    </citation>
    <scope>NUCLEOTIDE SEQUENCE</scope>
    <source>
        <strain evidence="10">IBT 19713</strain>
    </source>
</reference>
<evidence type="ECO:0000256" key="6">
    <source>
        <dbReference type="ARBA" id="ARBA00023136"/>
    </source>
</evidence>
<reference evidence="10" key="2">
    <citation type="journal article" date="2023" name="IMA Fungus">
        <title>Comparative genomic study of the Penicillium genus elucidates a diverse pangenome and 15 lateral gene transfer events.</title>
        <authorList>
            <person name="Petersen C."/>
            <person name="Sorensen T."/>
            <person name="Nielsen M.R."/>
            <person name="Sondergaard T.E."/>
            <person name="Sorensen J.L."/>
            <person name="Fitzpatrick D.A."/>
            <person name="Frisvad J.C."/>
            <person name="Nielsen K.L."/>
        </authorList>
    </citation>
    <scope>NUCLEOTIDE SEQUENCE</scope>
    <source>
        <strain evidence="10">IBT 19713</strain>
    </source>
</reference>
<dbReference type="PANTHER" id="PTHR23501:SF189">
    <property type="entry name" value="DRUG TRANSPORTER, PUTATIVE (AFU_ORTHOLOGUE AFUA_4G03920)-RELATED"/>
    <property type="match status" value="1"/>
</dbReference>
<dbReference type="InterPro" id="IPR011701">
    <property type="entry name" value="MFS"/>
</dbReference>
<feature type="transmembrane region" description="Helical" evidence="8">
    <location>
        <begin position="145"/>
        <end position="164"/>
    </location>
</feature>
<keyword evidence="5 8" id="KW-1133">Transmembrane helix</keyword>
<dbReference type="Proteomes" id="UP001150941">
    <property type="component" value="Unassembled WGS sequence"/>
</dbReference>
<dbReference type="InterPro" id="IPR036259">
    <property type="entry name" value="MFS_trans_sf"/>
</dbReference>
<evidence type="ECO:0000256" key="5">
    <source>
        <dbReference type="ARBA" id="ARBA00022989"/>
    </source>
</evidence>
<evidence type="ECO:0000256" key="8">
    <source>
        <dbReference type="SAM" id="Phobius"/>
    </source>
</evidence>
<feature type="compositionally biased region" description="Basic and acidic residues" evidence="7">
    <location>
        <begin position="11"/>
        <end position="23"/>
    </location>
</feature>
<evidence type="ECO:0000256" key="7">
    <source>
        <dbReference type="SAM" id="MobiDB-lite"/>
    </source>
</evidence>
<feature type="transmembrane region" description="Helical" evidence="8">
    <location>
        <begin position="170"/>
        <end position="191"/>
    </location>
</feature>
<comment type="subcellular location">
    <subcellularLocation>
        <location evidence="1">Endomembrane system</location>
        <topology evidence="1">Multi-pass membrane protein</topology>
    </subcellularLocation>
</comment>
<evidence type="ECO:0000256" key="3">
    <source>
        <dbReference type="ARBA" id="ARBA00022448"/>
    </source>
</evidence>
<evidence type="ECO:0000313" key="11">
    <source>
        <dbReference type="Proteomes" id="UP001150941"/>
    </source>
</evidence>
<dbReference type="EMBL" id="JAPQKS010000006">
    <property type="protein sequence ID" value="KAJ5223824.1"/>
    <property type="molecule type" value="Genomic_DNA"/>
</dbReference>
<dbReference type="Gene3D" id="1.20.1250.20">
    <property type="entry name" value="MFS general substrate transporter like domains"/>
    <property type="match status" value="1"/>
</dbReference>
<gene>
    <name evidence="10" type="ORF">N7468_008366</name>
</gene>
<feature type="region of interest" description="Disordered" evidence="7">
    <location>
        <begin position="1"/>
        <end position="62"/>
    </location>
</feature>
<dbReference type="Pfam" id="PF07690">
    <property type="entry name" value="MFS_1"/>
    <property type="match status" value="1"/>
</dbReference>
<dbReference type="Gene3D" id="1.20.1720.10">
    <property type="entry name" value="Multidrug resistance protein D"/>
    <property type="match status" value="1"/>
</dbReference>
<dbReference type="RefSeq" id="XP_058328007.1">
    <property type="nucleotide sequence ID" value="XM_058477662.1"/>
</dbReference>
<feature type="transmembrane region" description="Helical" evidence="8">
    <location>
        <begin position="543"/>
        <end position="562"/>
    </location>
</feature>
<dbReference type="OrthoDB" id="6770063at2759"/>
<feature type="transmembrane region" description="Helical" evidence="8">
    <location>
        <begin position="203"/>
        <end position="225"/>
    </location>
</feature>
<evidence type="ECO:0000256" key="4">
    <source>
        <dbReference type="ARBA" id="ARBA00022692"/>
    </source>
</evidence>
<dbReference type="GeneID" id="83204965"/>
<dbReference type="GO" id="GO:0005886">
    <property type="term" value="C:plasma membrane"/>
    <property type="evidence" value="ECO:0007669"/>
    <property type="project" value="TreeGrafter"/>
</dbReference>
<feature type="transmembrane region" description="Helical" evidence="8">
    <location>
        <begin position="77"/>
        <end position="102"/>
    </location>
</feature>
<organism evidence="10 11">
    <name type="scientific">Penicillium chermesinum</name>
    <dbReference type="NCBI Taxonomy" id="63820"/>
    <lineage>
        <taxon>Eukaryota</taxon>
        <taxon>Fungi</taxon>
        <taxon>Dikarya</taxon>
        <taxon>Ascomycota</taxon>
        <taxon>Pezizomycotina</taxon>
        <taxon>Eurotiomycetes</taxon>
        <taxon>Eurotiomycetidae</taxon>
        <taxon>Eurotiales</taxon>
        <taxon>Aspergillaceae</taxon>
        <taxon>Penicillium</taxon>
    </lineage>
</organism>
<evidence type="ECO:0000313" key="10">
    <source>
        <dbReference type="EMBL" id="KAJ5223824.1"/>
    </source>
</evidence>
<feature type="domain" description="Major facilitator superfamily (MFS) profile" evidence="9">
    <location>
        <begin position="80"/>
        <end position="566"/>
    </location>
</feature>
<feature type="transmembrane region" description="Helical" evidence="8">
    <location>
        <begin position="296"/>
        <end position="319"/>
    </location>
</feature>
<accession>A0A9W9NSG7</accession>
<dbReference type="PANTHER" id="PTHR23501">
    <property type="entry name" value="MAJOR FACILITATOR SUPERFAMILY"/>
    <property type="match status" value="1"/>
</dbReference>
<dbReference type="PRINTS" id="PR01036">
    <property type="entry name" value="TCRTETB"/>
</dbReference>
<dbReference type="InterPro" id="IPR020846">
    <property type="entry name" value="MFS_dom"/>
</dbReference>
<dbReference type="PROSITE" id="PS50850">
    <property type="entry name" value="MFS"/>
    <property type="match status" value="1"/>
</dbReference>
<proteinExistence type="inferred from homology"/>
<evidence type="ECO:0000259" key="9">
    <source>
        <dbReference type="PROSITE" id="PS50850"/>
    </source>
</evidence>
<feature type="transmembrane region" description="Helical" evidence="8">
    <location>
        <begin position="271"/>
        <end position="290"/>
    </location>
</feature>
<evidence type="ECO:0000256" key="2">
    <source>
        <dbReference type="ARBA" id="ARBA00008335"/>
    </source>
</evidence>
<keyword evidence="6 8" id="KW-0472">Membrane</keyword>
<feature type="transmembrane region" description="Helical" evidence="8">
    <location>
        <begin position="114"/>
        <end position="133"/>
    </location>
</feature>
<sequence length="606" mass="65346">MHTRIHSPFGMDKHSSPPPHSDRGGSSPAEAAPSVKVNIAEQHSEPGQLEAQSPPAEPVNERTQLQDQTNLLPFKQVLVVFVGLSCALFCALLDQTIVSTALPTLGRVFNDASIESWVGTAYLLTSTACQPLYGRLSDIFGRKVILLTSMSIFLFGSILCAVSTSMIMLIVFRAISGIGGGGILTAVMIAVSDVVSLEKRGTYQGVIGVVVAMSNSIGPLVGGVFTEKVSWRWCFYINIPITAVSILVVIFFLPLKRVKGNRKLRFKQIDYLGCVTMFIASVLILLPISWGGTQYAWNSAGVIAPLVIGVVFIGVFIVVELKYAALPLIPMHIFKNGTVSGALAGSFFTGFMFYTNLYYFPQFFQVVYSASPVRSGVLLLPLILVQSFVSFVSGFIVSKTGNYTVCLWAGFAIWAIACGLLSTISSTTSTAKLVGYQILSAVGSGQTLQTNLIALQASVERKEMAVVTATRNFVRVLGGTIALAACSAILNNTARTQLMGVVPGDVLTSIISDPTNINSPSLNLTPAQASAAIQAYTNGIHNIYYFMVACCCSSFFITVFFVRSYSLKRDDDARLQEEGKKWAEKHRGIHVLGRKKNAETVTGESR</sequence>